<name>K1KXG2_9BACL</name>
<evidence type="ECO:0000313" key="3">
    <source>
        <dbReference type="Proteomes" id="UP000004738"/>
    </source>
</evidence>
<dbReference type="EMBL" id="AMCK01000156">
    <property type="protein sequence ID" value="EKB43268.1"/>
    <property type="molecule type" value="Genomic_DNA"/>
</dbReference>
<reference evidence="2 3" key="1">
    <citation type="journal article" date="2012" name="J. Bacteriol.">
        <title>Draft Genome Sequence of Bacillus isronensis Strain B3W22, Isolated from the Upper Atmosphere.</title>
        <authorList>
            <person name="Shivaji S."/>
            <person name="Ara S."/>
            <person name="Singh S.K."/>
            <person name="Bandi S."/>
            <person name="Singh A."/>
            <person name="Pinnaka A.K."/>
        </authorList>
    </citation>
    <scope>NUCLEOTIDE SEQUENCE [LARGE SCALE GENOMIC DNA]</scope>
    <source>
        <strain evidence="2 3">B3W22</strain>
    </source>
</reference>
<comment type="caution">
    <text evidence="2">The sequence shown here is derived from an EMBL/GenBank/DDBJ whole genome shotgun (WGS) entry which is preliminary data.</text>
</comment>
<organism evidence="2 3">
    <name type="scientific">Solibacillus isronensis B3W22</name>
    <dbReference type="NCBI Taxonomy" id="1224748"/>
    <lineage>
        <taxon>Bacteria</taxon>
        <taxon>Bacillati</taxon>
        <taxon>Bacillota</taxon>
        <taxon>Bacilli</taxon>
        <taxon>Bacillales</taxon>
        <taxon>Caryophanaceae</taxon>
        <taxon>Solibacillus</taxon>
    </lineage>
</organism>
<gene>
    <name evidence="2" type="ORF">B857_03974</name>
</gene>
<dbReference type="AntiFam" id="ANF00122">
    <property type="entry name" value="Shadow ORF (opposite clpB)"/>
</dbReference>
<keyword evidence="3" id="KW-1185">Reference proteome</keyword>
<feature type="compositionally biased region" description="Polar residues" evidence="1">
    <location>
        <begin position="160"/>
        <end position="172"/>
    </location>
</feature>
<sequence>MNVTICPSEPLISSNTALSRSSNSPRYFAPAIIDPRSRAISVLPRRDSGTSPATMRWAKPSTTAVLPTPGSPMSTGLFLVRRESTWTNRRISASRPITGSSLPERAMAVISVPNFSSAWKVFSGSGLLTLRSPRIPGNALSSAFRVAPESRSARPAGPVSSLNPSRRCSVET</sequence>
<proteinExistence type="predicted"/>
<evidence type="ECO:0000256" key="1">
    <source>
        <dbReference type="SAM" id="MobiDB-lite"/>
    </source>
</evidence>
<feature type="region of interest" description="Disordered" evidence="1">
    <location>
        <begin position="145"/>
        <end position="172"/>
    </location>
</feature>
<dbReference type="Proteomes" id="UP000004738">
    <property type="component" value="Unassembled WGS sequence"/>
</dbReference>
<evidence type="ECO:0000313" key="2">
    <source>
        <dbReference type="EMBL" id="EKB43268.1"/>
    </source>
</evidence>
<protein>
    <submittedName>
        <fullName evidence="2">Uncharacterized protein</fullName>
    </submittedName>
</protein>
<dbReference type="AlphaFoldDB" id="K1KXG2"/>
<accession>K1KXG2</accession>